<feature type="binding site" evidence="5 9">
    <location>
        <position position="320"/>
    </location>
    <ligand>
        <name>substrate</name>
    </ligand>
</feature>
<dbReference type="NCBIfam" id="TIGR00069">
    <property type="entry name" value="hisD"/>
    <property type="match status" value="1"/>
</dbReference>
<dbReference type="Gene3D" id="3.40.50.1980">
    <property type="entry name" value="Nitrogenase molybdenum iron protein domain"/>
    <property type="match status" value="2"/>
</dbReference>
<reference evidence="13 14" key="1">
    <citation type="submission" date="2019-01" db="EMBL/GenBank/DDBJ databases">
        <title>Geovibrio thiophilus DSM 11263, complete genome.</title>
        <authorList>
            <person name="Spring S."/>
            <person name="Bunk B."/>
            <person name="Sproer C."/>
        </authorList>
    </citation>
    <scope>NUCLEOTIDE SEQUENCE [LARGE SCALE GENOMIC DNA]</scope>
    <source>
        <strain evidence="13 14">DSM 11263</strain>
    </source>
</reference>
<evidence type="ECO:0000313" key="13">
    <source>
        <dbReference type="EMBL" id="QAR32212.1"/>
    </source>
</evidence>
<comment type="cofactor">
    <cofactor evidence="5 10">
        <name>Zn(2+)</name>
        <dbReference type="ChEBI" id="CHEBI:29105"/>
    </cofactor>
    <text evidence="5 10">Binds 1 zinc ion per subunit.</text>
</comment>
<dbReference type="PROSITE" id="PS00611">
    <property type="entry name" value="HISOL_DEHYDROGENASE"/>
    <property type="match status" value="1"/>
</dbReference>
<dbReference type="InterPro" id="IPR022695">
    <property type="entry name" value="Histidinol_DH_monofunct"/>
</dbReference>
<dbReference type="UniPathway" id="UPA00031">
    <property type="reaction ID" value="UER00014"/>
</dbReference>
<protein>
    <recommendedName>
        <fullName evidence="5">Histidinol dehydrogenase</fullName>
        <shortName evidence="5">HDH</shortName>
        <ecNumber evidence="5">1.1.1.23</ecNumber>
    </recommendedName>
</protein>
<dbReference type="Gene3D" id="1.20.5.1300">
    <property type="match status" value="1"/>
</dbReference>
<organism evidence="13 14">
    <name type="scientific">Geovibrio thiophilus</name>
    <dbReference type="NCBI Taxonomy" id="139438"/>
    <lineage>
        <taxon>Bacteria</taxon>
        <taxon>Pseudomonadati</taxon>
        <taxon>Deferribacterota</taxon>
        <taxon>Deferribacteres</taxon>
        <taxon>Deferribacterales</taxon>
        <taxon>Geovibrionaceae</taxon>
        <taxon>Geovibrio</taxon>
    </lineage>
</organism>
<dbReference type="InterPro" id="IPR016161">
    <property type="entry name" value="Ald_DH/histidinol_DH"/>
</dbReference>
<feature type="binding site" evidence="5 9">
    <location>
        <position position="229"/>
    </location>
    <ligand>
        <name>substrate</name>
    </ligand>
</feature>
<evidence type="ECO:0000256" key="5">
    <source>
        <dbReference type="HAMAP-Rule" id="MF_01024"/>
    </source>
</evidence>
<keyword evidence="3 5" id="KW-0862">Zinc</keyword>
<comment type="catalytic activity">
    <reaction evidence="5">
        <text>L-histidinol + 2 NAD(+) + H2O = L-histidine + 2 NADH + 3 H(+)</text>
        <dbReference type="Rhea" id="RHEA:20641"/>
        <dbReference type="ChEBI" id="CHEBI:15377"/>
        <dbReference type="ChEBI" id="CHEBI:15378"/>
        <dbReference type="ChEBI" id="CHEBI:57540"/>
        <dbReference type="ChEBI" id="CHEBI:57595"/>
        <dbReference type="ChEBI" id="CHEBI:57699"/>
        <dbReference type="ChEBI" id="CHEBI:57945"/>
        <dbReference type="EC" id="1.1.1.23"/>
    </reaction>
</comment>
<keyword evidence="5" id="KW-0028">Amino-acid biosynthesis</keyword>
<keyword evidence="14" id="KW-1185">Reference proteome</keyword>
<feature type="binding site" evidence="5 9">
    <location>
        <position position="353"/>
    </location>
    <ligand>
        <name>substrate</name>
    </ligand>
</feature>
<feature type="binding site" evidence="5 8">
    <location>
        <position position="122"/>
    </location>
    <ligand>
        <name>NAD(+)</name>
        <dbReference type="ChEBI" id="CHEBI:57540"/>
    </ligand>
</feature>
<dbReference type="InterPro" id="IPR001692">
    <property type="entry name" value="Histidinol_DH_CS"/>
</dbReference>
<evidence type="ECO:0000256" key="8">
    <source>
        <dbReference type="PIRSR" id="PIRSR000099-2"/>
    </source>
</evidence>
<keyword evidence="12" id="KW-0175">Coiled coil</keyword>
<dbReference type="CDD" id="cd06572">
    <property type="entry name" value="Histidinol_dh"/>
    <property type="match status" value="1"/>
</dbReference>
<dbReference type="AlphaFoldDB" id="A0A3R5UWG8"/>
<comment type="similarity">
    <text evidence="1 5 6 11">Belongs to the histidinol dehydrogenase family.</text>
</comment>
<dbReference type="OrthoDB" id="9805269at2"/>
<dbReference type="GO" id="GO:0051287">
    <property type="term" value="F:NAD binding"/>
    <property type="evidence" value="ECO:0007669"/>
    <property type="project" value="InterPro"/>
</dbReference>
<evidence type="ECO:0000256" key="1">
    <source>
        <dbReference type="ARBA" id="ARBA00010178"/>
    </source>
</evidence>
<dbReference type="PIRSF" id="PIRSF000099">
    <property type="entry name" value="Histidinol_dh"/>
    <property type="match status" value="1"/>
</dbReference>
<feature type="binding site" evidence="5 10">
    <location>
        <position position="353"/>
    </location>
    <ligand>
        <name>Zn(2+)</name>
        <dbReference type="ChEBI" id="CHEBI:29105"/>
    </ligand>
</feature>
<evidence type="ECO:0000256" key="12">
    <source>
        <dbReference type="SAM" id="Coils"/>
    </source>
</evidence>
<dbReference type="PANTHER" id="PTHR21256:SF2">
    <property type="entry name" value="HISTIDINE BIOSYNTHESIS TRIFUNCTIONAL PROTEIN"/>
    <property type="match status" value="1"/>
</dbReference>
<feature type="coiled-coil region" evidence="12">
    <location>
        <begin position="260"/>
        <end position="287"/>
    </location>
</feature>
<feature type="binding site" evidence="5 9">
    <location>
        <position position="251"/>
    </location>
    <ligand>
        <name>substrate</name>
    </ligand>
</feature>
<keyword evidence="5" id="KW-0368">Histidine biosynthesis</keyword>
<gene>
    <name evidence="5 13" type="primary">hisD</name>
    <name evidence="13" type="ORF">EP073_02010</name>
</gene>
<feature type="binding site" evidence="5 9">
    <location>
        <position position="407"/>
    </location>
    <ligand>
        <name>substrate</name>
    </ligand>
</feature>
<feature type="binding site" evidence="5 8">
    <location>
        <position position="206"/>
    </location>
    <ligand>
        <name>NAD(+)</name>
        <dbReference type="ChEBI" id="CHEBI:57540"/>
    </ligand>
</feature>
<name>A0A3R5UWG8_9BACT</name>
<evidence type="ECO:0000256" key="3">
    <source>
        <dbReference type="ARBA" id="ARBA00022833"/>
    </source>
</evidence>
<evidence type="ECO:0000256" key="10">
    <source>
        <dbReference type="PIRSR" id="PIRSR000099-4"/>
    </source>
</evidence>
<comment type="pathway">
    <text evidence="5">Amino-acid biosynthesis; L-histidine biosynthesis; L-histidine from 5-phospho-alpha-D-ribose 1-diphosphate: step 9/9.</text>
</comment>
<dbReference type="GO" id="GO:0005829">
    <property type="term" value="C:cytosol"/>
    <property type="evidence" value="ECO:0007669"/>
    <property type="project" value="TreeGrafter"/>
</dbReference>
<evidence type="ECO:0000313" key="14">
    <source>
        <dbReference type="Proteomes" id="UP000287502"/>
    </source>
</evidence>
<dbReference type="Proteomes" id="UP000287502">
    <property type="component" value="Chromosome"/>
</dbReference>
<proteinExistence type="inferred from homology"/>
<dbReference type="InterPro" id="IPR012131">
    <property type="entry name" value="Hstdl_DH"/>
</dbReference>
<dbReference type="EC" id="1.1.1.23" evidence="5"/>
<dbReference type="PANTHER" id="PTHR21256">
    <property type="entry name" value="HISTIDINOL DEHYDROGENASE HDH"/>
    <property type="match status" value="1"/>
</dbReference>
<evidence type="ECO:0000256" key="4">
    <source>
        <dbReference type="ARBA" id="ARBA00023002"/>
    </source>
</evidence>
<feature type="active site" description="Proton acceptor" evidence="5 7">
    <location>
        <position position="319"/>
    </location>
</feature>
<dbReference type="GO" id="GO:0000105">
    <property type="term" value="P:L-histidine biosynthetic process"/>
    <property type="evidence" value="ECO:0007669"/>
    <property type="project" value="UniProtKB-UniRule"/>
</dbReference>
<accession>A0A3R5UWG8</accession>
<feature type="binding site" evidence="5 8">
    <location>
        <position position="183"/>
    </location>
    <ligand>
        <name>NAD(+)</name>
        <dbReference type="ChEBI" id="CHEBI:57540"/>
    </ligand>
</feature>
<evidence type="ECO:0000256" key="9">
    <source>
        <dbReference type="PIRSR" id="PIRSR000099-3"/>
    </source>
</evidence>
<evidence type="ECO:0000256" key="6">
    <source>
        <dbReference type="PIRNR" id="PIRNR000099"/>
    </source>
</evidence>
<dbReference type="GO" id="GO:0004399">
    <property type="term" value="F:histidinol dehydrogenase activity"/>
    <property type="evidence" value="ECO:0007669"/>
    <property type="project" value="UniProtKB-UniRule"/>
</dbReference>
<dbReference type="GO" id="GO:0008270">
    <property type="term" value="F:zinc ion binding"/>
    <property type="evidence" value="ECO:0007669"/>
    <property type="project" value="UniProtKB-UniRule"/>
</dbReference>
<dbReference type="HAMAP" id="MF_01024">
    <property type="entry name" value="HisD"/>
    <property type="match status" value="1"/>
</dbReference>
<dbReference type="EMBL" id="CP035108">
    <property type="protein sequence ID" value="QAR32212.1"/>
    <property type="molecule type" value="Genomic_DNA"/>
</dbReference>
<evidence type="ECO:0000256" key="2">
    <source>
        <dbReference type="ARBA" id="ARBA00022723"/>
    </source>
</evidence>
<dbReference type="FunFam" id="3.40.50.1980:FF:000026">
    <property type="entry name" value="Histidinol dehydrogenase"/>
    <property type="match status" value="1"/>
</dbReference>
<sequence length="423" mass="46710">MIIKRNDEKLKIILGRGESFNEQYMDTVLSIINRIRKEGDTALFELTKKFDRFDCEKVEITRKEMEKAYKNLDPKLKKALEKAKDNIVSFHEKQLEKTWIYEKSEGTFLGQKITPLERVGVYVPGGKAVYPTSVMMNTLPAKVAGVKEIIMTTPATGGEVNPVVLAAAYIAGVDRGFKVGGAQAIAALAYGTATVPKVDKIVGPGNIYVALAKKLVFGQVDIDMIAGPSEVLIIADKSAKAKYIAADMLSQAEHDELASAVAVTDNKKLAEKIKEELEKQLEALPKKDIAKKSLDNYGAVILVKDMDEACEVANVIAPEHLELYVESPMEMMLKIRNAGAIFLGENTPEAVGDYIAGPNHVLPTGGTARFFSPLGVYDFIKRSSILYYSKKQLEEDMEDIITLAEHEELIAHRNSASVRQKKR</sequence>
<keyword evidence="5 8" id="KW-0520">NAD</keyword>
<evidence type="ECO:0000256" key="7">
    <source>
        <dbReference type="PIRSR" id="PIRSR000099-1"/>
    </source>
</evidence>
<feature type="active site" description="Proton acceptor" evidence="5 7">
    <location>
        <position position="320"/>
    </location>
</feature>
<feature type="binding site" evidence="5 9">
    <location>
        <position position="254"/>
    </location>
    <ligand>
        <name>substrate</name>
    </ligand>
</feature>
<feature type="binding site" evidence="5 10">
    <location>
        <position position="254"/>
    </location>
    <ligand>
        <name>Zn(2+)</name>
        <dbReference type="ChEBI" id="CHEBI:29105"/>
    </ligand>
</feature>
<dbReference type="RefSeq" id="WP_128465499.1">
    <property type="nucleotide sequence ID" value="NZ_CP035108.1"/>
</dbReference>
<dbReference type="KEGG" id="gtl:EP073_02010"/>
<evidence type="ECO:0000256" key="11">
    <source>
        <dbReference type="RuleBase" id="RU004175"/>
    </source>
</evidence>
<feature type="binding site" evidence="5 10">
    <location>
        <position position="412"/>
    </location>
    <ligand>
        <name>Zn(2+)</name>
        <dbReference type="ChEBI" id="CHEBI:29105"/>
    </ligand>
</feature>
<dbReference type="SUPFAM" id="SSF53720">
    <property type="entry name" value="ALDH-like"/>
    <property type="match status" value="1"/>
</dbReference>
<feature type="binding site" evidence="5 10">
    <location>
        <position position="251"/>
    </location>
    <ligand>
        <name>Zn(2+)</name>
        <dbReference type="ChEBI" id="CHEBI:29105"/>
    </ligand>
</feature>
<dbReference type="Pfam" id="PF00815">
    <property type="entry name" value="Histidinol_dh"/>
    <property type="match status" value="1"/>
</dbReference>
<dbReference type="PRINTS" id="PR00083">
    <property type="entry name" value="HOLDHDRGNASE"/>
</dbReference>
<keyword evidence="4 5" id="KW-0560">Oxidoreductase</keyword>
<keyword evidence="2 5" id="KW-0479">Metal-binding</keyword>
<dbReference type="FunFam" id="3.40.50.1980:FF:000001">
    <property type="entry name" value="Histidinol dehydrogenase"/>
    <property type="match status" value="1"/>
</dbReference>
<feature type="binding site" evidence="5 9">
    <location>
        <position position="412"/>
    </location>
    <ligand>
        <name>substrate</name>
    </ligand>
</feature>
<comment type="function">
    <text evidence="5">Catalyzes the sequential NAD-dependent oxidations of L-histidinol to L-histidinaldehyde and then to L-histidine.</text>
</comment>